<protein>
    <submittedName>
        <fullName evidence="1 2">Uncharacterized protein</fullName>
    </submittedName>
</protein>
<dbReference type="EMBL" id="ABJB010804687">
    <property type="status" value="NOT_ANNOTATED_CDS"/>
    <property type="molecule type" value="Genomic_DNA"/>
</dbReference>
<dbReference type="Proteomes" id="UP000001555">
    <property type="component" value="Unassembled WGS sequence"/>
</dbReference>
<proteinExistence type="predicted"/>
<dbReference type="VEuPathDB" id="VectorBase:ISCW015589"/>
<name>B7P420_IXOSC</name>
<reference evidence="2" key="2">
    <citation type="submission" date="2020-05" db="UniProtKB">
        <authorList>
            <consortium name="EnsemblMetazoa"/>
        </authorList>
    </citation>
    <scope>IDENTIFICATION</scope>
    <source>
        <strain evidence="2">wikel</strain>
    </source>
</reference>
<gene>
    <name evidence="1" type="ORF">IscW_ISCW015589</name>
</gene>
<reference evidence="1 3" key="1">
    <citation type="submission" date="2008-03" db="EMBL/GenBank/DDBJ databases">
        <title>Annotation of Ixodes scapularis.</title>
        <authorList>
            <consortium name="Ixodes scapularis Genome Project Consortium"/>
            <person name="Caler E."/>
            <person name="Hannick L.I."/>
            <person name="Bidwell S."/>
            <person name="Joardar V."/>
            <person name="Thiagarajan M."/>
            <person name="Amedeo P."/>
            <person name="Galinsky K.J."/>
            <person name="Schobel S."/>
            <person name="Inman J."/>
            <person name="Hostetler J."/>
            <person name="Miller J."/>
            <person name="Hammond M."/>
            <person name="Megy K."/>
            <person name="Lawson D."/>
            <person name="Kodira C."/>
            <person name="Sutton G."/>
            <person name="Meyer J."/>
            <person name="Hill C.A."/>
            <person name="Birren B."/>
            <person name="Nene V."/>
            <person name="Collins F."/>
            <person name="Alarcon-Chaidez F."/>
            <person name="Wikel S."/>
            <person name="Strausberg R."/>
        </authorList>
    </citation>
    <scope>NUCLEOTIDE SEQUENCE [LARGE SCALE GENOMIC DNA]</scope>
    <source>
        <strain evidence="3">Wikel</strain>
        <strain evidence="1">Wikel colony</strain>
    </source>
</reference>
<dbReference type="InParanoid" id="B7P420"/>
<dbReference type="PaxDb" id="6945-B7P420"/>
<dbReference type="HOGENOM" id="CLU_2906559_0_0_1"/>
<accession>B7P420</accession>
<organism>
    <name type="scientific">Ixodes scapularis</name>
    <name type="common">Black-legged tick</name>
    <name type="synonym">Deer tick</name>
    <dbReference type="NCBI Taxonomy" id="6945"/>
    <lineage>
        <taxon>Eukaryota</taxon>
        <taxon>Metazoa</taxon>
        <taxon>Ecdysozoa</taxon>
        <taxon>Arthropoda</taxon>
        <taxon>Chelicerata</taxon>
        <taxon>Arachnida</taxon>
        <taxon>Acari</taxon>
        <taxon>Parasitiformes</taxon>
        <taxon>Ixodida</taxon>
        <taxon>Ixodoidea</taxon>
        <taxon>Ixodidae</taxon>
        <taxon>Ixodinae</taxon>
        <taxon>Ixodes</taxon>
    </lineage>
</organism>
<dbReference type="EMBL" id="DS632740">
    <property type="protein sequence ID" value="EEC01342.1"/>
    <property type="molecule type" value="Genomic_DNA"/>
</dbReference>
<keyword evidence="3" id="KW-1185">Reference proteome</keyword>
<evidence type="ECO:0000313" key="3">
    <source>
        <dbReference type="Proteomes" id="UP000001555"/>
    </source>
</evidence>
<dbReference type="AlphaFoldDB" id="B7P420"/>
<sequence>MKADGKSPRPAATLKRVGPADAQRVLKELRQLEGYLQDTEEAENCWLQSDVELGHFSGYSSF</sequence>
<dbReference type="EnsemblMetazoa" id="ISCW015589-RA">
    <property type="protein sequence ID" value="ISCW015589-PA"/>
    <property type="gene ID" value="ISCW015589"/>
</dbReference>
<dbReference type="VEuPathDB" id="VectorBase:ISCI015589"/>
<evidence type="ECO:0000313" key="2">
    <source>
        <dbReference type="EnsemblMetazoa" id="ISCW015589-PA"/>
    </source>
</evidence>
<evidence type="ECO:0000313" key="1">
    <source>
        <dbReference type="EMBL" id="EEC01342.1"/>
    </source>
</evidence>